<dbReference type="InterPro" id="IPR050300">
    <property type="entry name" value="GDXG_lipolytic_enzyme"/>
</dbReference>
<dbReference type="GO" id="GO:0016787">
    <property type="term" value="F:hydrolase activity"/>
    <property type="evidence" value="ECO:0007669"/>
    <property type="project" value="UniProtKB-KW"/>
</dbReference>
<dbReference type="Proteomes" id="UP000463224">
    <property type="component" value="Unassembled WGS sequence"/>
</dbReference>
<proteinExistence type="predicted"/>
<comment type="caution">
    <text evidence="3">The sequence shown here is derived from an EMBL/GenBank/DDBJ whole genome shotgun (WGS) entry which is preliminary data.</text>
</comment>
<dbReference type="PANTHER" id="PTHR48081">
    <property type="entry name" value="AB HYDROLASE SUPERFAMILY PROTEIN C4A8.06C"/>
    <property type="match status" value="1"/>
</dbReference>
<dbReference type="AlphaFoldDB" id="A0A844QDC2"/>
<reference evidence="3 4" key="1">
    <citation type="submission" date="2019-12" db="EMBL/GenBank/DDBJ databases">
        <title>Nitratireductor arenosus sp. nov., Isolated from sea sand, Jeju island, South Korea.</title>
        <authorList>
            <person name="Kim W."/>
        </authorList>
    </citation>
    <scope>NUCLEOTIDE SEQUENCE [LARGE SCALE GENOMIC DNA]</scope>
    <source>
        <strain evidence="3 4">CAU 1489</strain>
    </source>
</reference>
<evidence type="ECO:0000313" key="3">
    <source>
        <dbReference type="EMBL" id="MVA97262.1"/>
    </source>
</evidence>
<organism evidence="3 4">
    <name type="scientific">Nitratireductor arenosus</name>
    <dbReference type="NCBI Taxonomy" id="2682096"/>
    <lineage>
        <taxon>Bacteria</taxon>
        <taxon>Pseudomonadati</taxon>
        <taxon>Pseudomonadota</taxon>
        <taxon>Alphaproteobacteria</taxon>
        <taxon>Hyphomicrobiales</taxon>
        <taxon>Phyllobacteriaceae</taxon>
        <taxon>Nitratireductor</taxon>
    </lineage>
</organism>
<dbReference type="InterPro" id="IPR013094">
    <property type="entry name" value="AB_hydrolase_3"/>
</dbReference>
<evidence type="ECO:0000256" key="1">
    <source>
        <dbReference type="ARBA" id="ARBA00022801"/>
    </source>
</evidence>
<accession>A0A844QDC2</accession>
<gene>
    <name evidence="3" type="ORF">GN330_08380</name>
</gene>
<keyword evidence="1 3" id="KW-0378">Hydrolase</keyword>
<dbReference type="Pfam" id="PF07859">
    <property type="entry name" value="Abhydrolase_3"/>
    <property type="match status" value="1"/>
</dbReference>
<dbReference type="EMBL" id="WPHG01000002">
    <property type="protein sequence ID" value="MVA97262.1"/>
    <property type="molecule type" value="Genomic_DNA"/>
</dbReference>
<keyword evidence="4" id="KW-1185">Reference proteome</keyword>
<dbReference type="RefSeq" id="WP_156712238.1">
    <property type="nucleotide sequence ID" value="NZ_WPHG01000002.1"/>
</dbReference>
<sequence length="312" mass="34521">MQSLKSRLVALVLKYTRKKSFRSAAALHKRIAAARKVEDYRPPQTIGRRLDIKQRQVEGFPVYEVALPTLRSERRLIYFHGGAYCFEITPFHWNLIAELAERLAISITVPIYPLAPEHDIHAMFAMATTLYRQMVAQTPAGDILLAGDSAGGNMAVVLTMMAAREGLPLPAAHLLISPGLDMTMTNPQVEAAARRDPWLDIPGGLEAVRLYSAGIDVADWRVSPLYGDLSVLPPSLVFSGTSDLLYPDTLVFVEKARRAGVEIELVTGEKMFHVWPLIDMPEAREARERMVAFLSERLAAPPAPPVRTAPSS</sequence>
<dbReference type="InterPro" id="IPR029058">
    <property type="entry name" value="AB_hydrolase_fold"/>
</dbReference>
<evidence type="ECO:0000313" key="4">
    <source>
        <dbReference type="Proteomes" id="UP000463224"/>
    </source>
</evidence>
<name>A0A844QDC2_9HYPH</name>
<feature type="domain" description="Alpha/beta hydrolase fold-3" evidence="2">
    <location>
        <begin position="76"/>
        <end position="275"/>
    </location>
</feature>
<dbReference type="SUPFAM" id="SSF53474">
    <property type="entry name" value="alpha/beta-Hydrolases"/>
    <property type="match status" value="1"/>
</dbReference>
<dbReference type="Gene3D" id="3.40.50.1820">
    <property type="entry name" value="alpha/beta hydrolase"/>
    <property type="match status" value="1"/>
</dbReference>
<dbReference type="PANTHER" id="PTHR48081:SF8">
    <property type="entry name" value="ALPHA_BETA HYDROLASE FOLD-3 DOMAIN-CONTAINING PROTEIN-RELATED"/>
    <property type="match status" value="1"/>
</dbReference>
<evidence type="ECO:0000259" key="2">
    <source>
        <dbReference type="Pfam" id="PF07859"/>
    </source>
</evidence>
<protein>
    <submittedName>
        <fullName evidence="3">Alpha/beta hydrolase fold domain-containing protein</fullName>
    </submittedName>
</protein>